<dbReference type="Proteomes" id="UP000030428">
    <property type="component" value="Unassembled WGS sequence"/>
</dbReference>
<reference evidence="1 2" key="1">
    <citation type="journal article" date="2016" name="Front. Microbiol.">
        <title>Single-Cell (Meta-)Genomics of a Dimorphic Candidatus Thiomargarita nelsonii Reveals Genomic Plasticity.</title>
        <authorList>
            <person name="Flood B.E."/>
            <person name="Fliss P."/>
            <person name="Jones D.S."/>
            <person name="Dick G.J."/>
            <person name="Jain S."/>
            <person name="Kaster A.K."/>
            <person name="Winkel M."/>
            <person name="Mussmann M."/>
            <person name="Bailey J."/>
        </authorList>
    </citation>
    <scope>NUCLEOTIDE SEQUENCE [LARGE SCALE GENOMIC DNA]</scope>
    <source>
        <strain evidence="1">Hydrate Ridge</strain>
    </source>
</reference>
<protein>
    <recommendedName>
        <fullName evidence="3">Methyltransferase type 11 domain-containing protein</fullName>
    </recommendedName>
</protein>
<dbReference type="SUPFAM" id="SSF53335">
    <property type="entry name" value="S-adenosyl-L-methionine-dependent methyltransferases"/>
    <property type="match status" value="1"/>
</dbReference>
<evidence type="ECO:0008006" key="3">
    <source>
        <dbReference type="Google" id="ProtNLM"/>
    </source>
</evidence>
<evidence type="ECO:0000313" key="1">
    <source>
        <dbReference type="EMBL" id="KHD08641.1"/>
    </source>
</evidence>
<sequence length="232" mass="27399">MKFIDYIDPNSTHPNSFASKMRRKRMRYFIELIRYVIQKEVRTTINILDIGGTETYWDNFPFSEFNDIKFRISLINLNYHDFDLGMKNIHDNVSIERLIGNACHLEDTKDKEWDIVHSNSVIEHVGGWAPIQAMASELQRVGRYYFVQTPNYWFFIEPHVLLPFFQFLPRPIGVWLLMRIKGSTLNQALLDEDDPRLLTKKEMMLLFPEGEILMERFIGLPKSIMARSFLGS</sequence>
<keyword evidence="2" id="KW-1185">Reference proteome</keyword>
<dbReference type="AlphaFoldDB" id="A0A0A6RXM4"/>
<comment type="caution">
    <text evidence="1">The sequence shown here is derived from an EMBL/GenBank/DDBJ whole genome shotgun (WGS) entry which is preliminary data.</text>
</comment>
<organism evidence="1 2">
    <name type="scientific">Candidatus Thiomargarita nelsonii</name>
    <dbReference type="NCBI Taxonomy" id="1003181"/>
    <lineage>
        <taxon>Bacteria</taxon>
        <taxon>Pseudomonadati</taxon>
        <taxon>Pseudomonadota</taxon>
        <taxon>Gammaproteobacteria</taxon>
        <taxon>Thiotrichales</taxon>
        <taxon>Thiotrichaceae</taxon>
        <taxon>Thiomargarita</taxon>
    </lineage>
</organism>
<proteinExistence type="predicted"/>
<accession>A0A0A6RXM4</accession>
<name>A0A0A6RXM4_9GAMM</name>
<dbReference type="Gene3D" id="3.40.50.150">
    <property type="entry name" value="Vaccinia Virus protein VP39"/>
    <property type="match status" value="1"/>
</dbReference>
<dbReference type="InterPro" id="IPR029063">
    <property type="entry name" value="SAM-dependent_MTases_sf"/>
</dbReference>
<dbReference type="EMBL" id="JSZA02000004">
    <property type="protein sequence ID" value="KHD08641.1"/>
    <property type="molecule type" value="Genomic_DNA"/>
</dbReference>
<gene>
    <name evidence="1" type="ORF">PN36_01745</name>
</gene>
<evidence type="ECO:0000313" key="2">
    <source>
        <dbReference type="Proteomes" id="UP000030428"/>
    </source>
</evidence>